<protein>
    <recommendedName>
        <fullName evidence="4">Zf-HC2 domain-containing protein</fullName>
    </recommendedName>
</protein>
<comment type="caution">
    <text evidence="2">The sequence shown here is derived from an EMBL/GenBank/DDBJ whole genome shotgun (WGS) entry which is preliminary data.</text>
</comment>
<keyword evidence="3" id="KW-1185">Reference proteome</keyword>
<dbReference type="AlphaFoldDB" id="A0A425Y8Q5"/>
<dbReference type="OrthoDB" id="663559at2"/>
<evidence type="ECO:0000256" key="1">
    <source>
        <dbReference type="SAM" id="Phobius"/>
    </source>
</evidence>
<accession>A0A425Y8Q5</accession>
<dbReference type="EMBL" id="QQWG01000001">
    <property type="protein sequence ID" value="RRG24704.1"/>
    <property type="molecule type" value="Genomic_DNA"/>
</dbReference>
<proteinExistence type="predicted"/>
<evidence type="ECO:0008006" key="4">
    <source>
        <dbReference type="Google" id="ProtNLM"/>
    </source>
</evidence>
<dbReference type="Proteomes" id="UP000285794">
    <property type="component" value="Unassembled WGS sequence"/>
</dbReference>
<name>A0A425Y8Q5_9BACT</name>
<evidence type="ECO:0000313" key="2">
    <source>
        <dbReference type="EMBL" id="RRG24704.1"/>
    </source>
</evidence>
<gene>
    <name evidence="2" type="ORF">DWB61_01425</name>
</gene>
<organism evidence="2 3">
    <name type="scientific">Ancylomarina euxinus</name>
    <dbReference type="NCBI Taxonomy" id="2283627"/>
    <lineage>
        <taxon>Bacteria</taxon>
        <taxon>Pseudomonadati</taxon>
        <taxon>Bacteroidota</taxon>
        <taxon>Bacteroidia</taxon>
        <taxon>Marinilabiliales</taxon>
        <taxon>Marinifilaceae</taxon>
        <taxon>Ancylomarina</taxon>
    </lineage>
</organism>
<keyword evidence="1" id="KW-1133">Transmembrane helix</keyword>
<dbReference type="RefSeq" id="WP_125029111.1">
    <property type="nucleotide sequence ID" value="NZ_JAPXVP010000001.1"/>
</dbReference>
<reference evidence="2 3" key="1">
    <citation type="submission" date="2018-07" db="EMBL/GenBank/DDBJ databases">
        <title>Draft genome sequence of Ancylomarina sp. M1P.</title>
        <authorList>
            <person name="Yadav S."/>
            <person name="Villanueva L."/>
            <person name="Damste J.S.S."/>
        </authorList>
    </citation>
    <scope>NUCLEOTIDE SEQUENCE [LARGE SCALE GENOMIC DNA]</scope>
    <source>
        <strain evidence="2 3">M1P</strain>
    </source>
</reference>
<keyword evidence="1" id="KW-0472">Membrane</keyword>
<keyword evidence="1" id="KW-0812">Transmembrane</keyword>
<feature type="transmembrane region" description="Helical" evidence="1">
    <location>
        <begin position="137"/>
        <end position="160"/>
    </location>
</feature>
<evidence type="ECO:0000313" key="3">
    <source>
        <dbReference type="Proteomes" id="UP000285794"/>
    </source>
</evidence>
<sequence length="361" mass="40601">MNLITRNNYEEFFLDYIEGEISAKDKLALESFLAQNPDLKEELDEMMDMDLKCEAETVSEKAVHLKDIPFKENFDDFCIAQLEGDLDSYESKAFEEFVISNPDKAKDLALYHKTKLEADVSNVFKNKKNLKKRNKTIIIRQFVYTTLATAASIAILFSVWTSELENNPTGLKNEQVSQNTSMQITASDSVKTNITKEISTLKSVENNKKQKKDKKTSEPAVKGKIQNKQIIKMDALPIRADVSTKKSIDKVDVKQLLAESKTLAIKNTDLPEINIDITEKKIPTEIQNTGLAMLGLSWRASKGDDEVKEKSTLLKIASYGVSQIGKLAGKKINLEKKYDPKTDKTRVAFNTLGIGFSTPVK</sequence>